<name>A0ABT2WVZ5_9RHOB</name>
<dbReference type="CDD" id="cd00207">
    <property type="entry name" value="fer2"/>
    <property type="match status" value="1"/>
</dbReference>
<dbReference type="InterPro" id="IPR036010">
    <property type="entry name" value="2Fe-2S_ferredoxin-like_sf"/>
</dbReference>
<evidence type="ECO:0000313" key="4">
    <source>
        <dbReference type="Proteomes" id="UP001321014"/>
    </source>
</evidence>
<dbReference type="Pfam" id="PF00111">
    <property type="entry name" value="Fer2"/>
    <property type="match status" value="1"/>
</dbReference>
<dbReference type="PROSITE" id="PS51384">
    <property type="entry name" value="FAD_FR"/>
    <property type="match status" value="1"/>
</dbReference>
<dbReference type="EMBL" id="JAOVQN010000018">
    <property type="protein sequence ID" value="MCU9839412.1"/>
    <property type="molecule type" value="Genomic_DNA"/>
</dbReference>
<sequence length="310" mass="32484">MLKLTIAQKLAVTKRISAFTLVAADGEALPGYTAGAHIAVETASGPRSYSLIDWPGDTPGPYTIAVQREDAGDGGSKAMHALSEGDTITTAEPKNDFELRTEDKPAALLAGGIGVTPLISMATTLRAQSRPFVFHYSGRSADAMAWLDRSRDEFGGNFHAHFDDTAPLDLNTLMADLTGHALYICGPKGMIEAARTAAEAAGIAAADIHVELFTNAAPSAADSAFEIEIASSGEVITVAPGQTIIEALEAAGLDPLYDCQRGDCGICQTDVIAGTPDHRDVVLSQAERDSGKVMQICVSRALSARLVLDL</sequence>
<dbReference type="Gene3D" id="3.40.50.80">
    <property type="entry name" value="Nucleotide-binding domain of ferredoxin-NADP reductase (FNR) module"/>
    <property type="match status" value="1"/>
</dbReference>
<evidence type="ECO:0000259" key="2">
    <source>
        <dbReference type="PROSITE" id="PS51384"/>
    </source>
</evidence>
<feature type="domain" description="FAD-binding FR-type" evidence="2">
    <location>
        <begin position="1"/>
        <end position="100"/>
    </location>
</feature>
<dbReference type="InterPro" id="IPR012675">
    <property type="entry name" value="Beta-grasp_dom_sf"/>
</dbReference>
<protein>
    <submittedName>
        <fullName evidence="3">PDR/VanB family oxidoreductase</fullName>
    </submittedName>
</protein>
<dbReference type="Gene3D" id="2.40.30.10">
    <property type="entry name" value="Translation factors"/>
    <property type="match status" value="1"/>
</dbReference>
<proteinExistence type="predicted"/>
<dbReference type="Proteomes" id="UP001321014">
    <property type="component" value="Unassembled WGS sequence"/>
</dbReference>
<dbReference type="InterPro" id="IPR006058">
    <property type="entry name" value="2Fe2S_fd_BS"/>
</dbReference>
<dbReference type="CDD" id="cd06185">
    <property type="entry name" value="PDR_like"/>
    <property type="match status" value="1"/>
</dbReference>
<dbReference type="InterPro" id="IPR050415">
    <property type="entry name" value="MRET"/>
</dbReference>
<dbReference type="PANTHER" id="PTHR47354">
    <property type="entry name" value="NADH OXIDOREDUCTASE HCR"/>
    <property type="match status" value="1"/>
</dbReference>
<dbReference type="SUPFAM" id="SSF63380">
    <property type="entry name" value="Riboflavin synthase domain-like"/>
    <property type="match status" value="1"/>
</dbReference>
<evidence type="ECO:0000313" key="3">
    <source>
        <dbReference type="EMBL" id="MCU9839412.1"/>
    </source>
</evidence>
<reference evidence="3 4" key="1">
    <citation type="submission" date="2022-10" db="EMBL/GenBank/DDBJ databases">
        <title>Ruegeria sp. nov., isolated from ocean surface water.</title>
        <authorList>
            <person name="He W."/>
            <person name="Wang L."/>
            <person name="Zhang D.-F."/>
        </authorList>
    </citation>
    <scope>NUCLEOTIDE SEQUENCE [LARGE SCALE GENOMIC DNA]</scope>
    <source>
        <strain evidence="3 4">WL0004</strain>
    </source>
</reference>
<dbReference type="InterPro" id="IPR017938">
    <property type="entry name" value="Riboflavin_synthase-like_b-brl"/>
</dbReference>
<dbReference type="InterPro" id="IPR039261">
    <property type="entry name" value="FNR_nucleotide-bd"/>
</dbReference>
<dbReference type="PRINTS" id="PR00409">
    <property type="entry name" value="PHDIOXRDTASE"/>
</dbReference>
<feature type="domain" description="2Fe-2S ferredoxin-type" evidence="1">
    <location>
        <begin position="225"/>
        <end position="310"/>
    </location>
</feature>
<dbReference type="RefSeq" id="WP_263389372.1">
    <property type="nucleotide sequence ID" value="NZ_JAOVQN010000018.1"/>
</dbReference>
<comment type="caution">
    <text evidence="3">The sequence shown here is derived from an EMBL/GenBank/DDBJ whole genome shotgun (WGS) entry which is preliminary data.</text>
</comment>
<keyword evidence="4" id="KW-1185">Reference proteome</keyword>
<dbReference type="PROSITE" id="PS51085">
    <property type="entry name" value="2FE2S_FER_2"/>
    <property type="match status" value="1"/>
</dbReference>
<dbReference type="Gene3D" id="3.10.20.30">
    <property type="match status" value="1"/>
</dbReference>
<evidence type="ECO:0000259" key="1">
    <source>
        <dbReference type="PROSITE" id="PS51085"/>
    </source>
</evidence>
<dbReference type="PANTHER" id="PTHR47354:SF2">
    <property type="entry name" value="BLR2392 PROTEIN"/>
    <property type="match status" value="1"/>
</dbReference>
<gene>
    <name evidence="3" type="ORF">OEZ49_16680</name>
</gene>
<dbReference type="SUPFAM" id="SSF54292">
    <property type="entry name" value="2Fe-2S ferredoxin-like"/>
    <property type="match status" value="1"/>
</dbReference>
<dbReference type="PROSITE" id="PS00197">
    <property type="entry name" value="2FE2S_FER_1"/>
    <property type="match status" value="1"/>
</dbReference>
<organism evidence="3 4">
    <name type="scientific">Ruegeria marisflavi</name>
    <dbReference type="NCBI Taxonomy" id="2984152"/>
    <lineage>
        <taxon>Bacteria</taxon>
        <taxon>Pseudomonadati</taxon>
        <taxon>Pseudomonadota</taxon>
        <taxon>Alphaproteobacteria</taxon>
        <taxon>Rhodobacterales</taxon>
        <taxon>Roseobacteraceae</taxon>
        <taxon>Ruegeria</taxon>
    </lineage>
</organism>
<dbReference type="InterPro" id="IPR001041">
    <property type="entry name" value="2Fe-2S_ferredoxin-type"/>
</dbReference>
<dbReference type="SUPFAM" id="SSF52343">
    <property type="entry name" value="Ferredoxin reductase-like, C-terminal NADP-linked domain"/>
    <property type="match status" value="1"/>
</dbReference>
<dbReference type="InterPro" id="IPR017927">
    <property type="entry name" value="FAD-bd_FR_type"/>
</dbReference>
<accession>A0ABT2WVZ5</accession>